<dbReference type="InterPro" id="IPR001849">
    <property type="entry name" value="PH_domain"/>
</dbReference>
<feature type="domain" description="UDENN" evidence="7">
    <location>
        <begin position="6"/>
        <end position="463"/>
    </location>
</feature>
<dbReference type="CDD" id="cd13340">
    <property type="entry name" value="PH-GRAM_MTMR5"/>
    <property type="match status" value="1"/>
</dbReference>
<dbReference type="OrthoDB" id="74314at2759"/>
<evidence type="ECO:0000259" key="6">
    <source>
        <dbReference type="PROSITE" id="PS50003"/>
    </source>
</evidence>
<dbReference type="InterPro" id="IPR051696">
    <property type="entry name" value="DENN_Domain_GEFs"/>
</dbReference>
<reference evidence="10" key="1">
    <citation type="submission" date="2025-08" db="UniProtKB">
        <authorList>
            <consortium name="RefSeq"/>
        </authorList>
    </citation>
    <scope>IDENTIFICATION</scope>
</reference>
<dbReference type="PANTHER" id="PTHR12296:SF16">
    <property type="entry name" value="C-MYC PROMOTER-BINDING PROTEIN"/>
    <property type="match status" value="1"/>
</dbReference>
<dbReference type="FunFam" id="3.30.450.200:FF:000004">
    <property type="entry name" value="SET binding factor 2"/>
    <property type="match status" value="1"/>
</dbReference>
<feature type="region of interest" description="Disordered" evidence="5">
    <location>
        <begin position="726"/>
        <end position="745"/>
    </location>
</feature>
<evidence type="ECO:0000313" key="10">
    <source>
        <dbReference type="RefSeq" id="XP_028278919.1"/>
    </source>
</evidence>
<dbReference type="Pfam" id="PF02893">
    <property type="entry name" value="GRAM"/>
    <property type="match status" value="1"/>
</dbReference>
<evidence type="ECO:0000256" key="5">
    <source>
        <dbReference type="SAM" id="MobiDB-lite"/>
    </source>
</evidence>
<dbReference type="Pfam" id="PF03456">
    <property type="entry name" value="uDENN"/>
    <property type="match status" value="1"/>
</dbReference>
<evidence type="ECO:0000259" key="8">
    <source>
        <dbReference type="PROSITE" id="PS51339"/>
    </source>
</evidence>
<dbReference type="InterPro" id="IPR010569">
    <property type="entry name" value="Myotubularin-like_Pase_dom"/>
</dbReference>
<dbReference type="RefSeq" id="XP_028278919.1">
    <property type="nucleotide sequence ID" value="XM_028423118.1"/>
</dbReference>
<dbReference type="PROSITE" id="PS50211">
    <property type="entry name" value="DENN"/>
    <property type="match status" value="1"/>
</dbReference>
<protein>
    <submittedName>
        <fullName evidence="10">Myotubularin-related protein 5 isoform X1</fullName>
    </submittedName>
</protein>
<accession>A0A6P7JPR7</accession>
<dbReference type="InterPro" id="IPR022096">
    <property type="entry name" value="SBF1/SBF2"/>
</dbReference>
<keyword evidence="9" id="KW-1185">Reference proteome</keyword>
<organism evidence="9 10">
    <name type="scientific">Parambassis ranga</name>
    <name type="common">Indian glassy fish</name>
    <dbReference type="NCBI Taxonomy" id="210632"/>
    <lineage>
        <taxon>Eukaryota</taxon>
        <taxon>Metazoa</taxon>
        <taxon>Chordata</taxon>
        <taxon>Craniata</taxon>
        <taxon>Vertebrata</taxon>
        <taxon>Euteleostomi</taxon>
        <taxon>Actinopterygii</taxon>
        <taxon>Neopterygii</taxon>
        <taxon>Teleostei</taxon>
        <taxon>Neoteleostei</taxon>
        <taxon>Acanthomorphata</taxon>
        <taxon>Ovalentaria</taxon>
        <taxon>Ambassidae</taxon>
        <taxon>Parambassis</taxon>
    </lineage>
</organism>
<dbReference type="PANTHER" id="PTHR12296">
    <property type="entry name" value="DENN DOMAIN-CONTAINING PROTEIN 4"/>
    <property type="match status" value="1"/>
</dbReference>
<dbReference type="PROSITE" id="PS50003">
    <property type="entry name" value="PH_DOMAIN"/>
    <property type="match status" value="1"/>
</dbReference>
<dbReference type="GO" id="GO:0031410">
    <property type="term" value="C:cytoplasmic vesicle"/>
    <property type="evidence" value="ECO:0007669"/>
    <property type="project" value="TreeGrafter"/>
</dbReference>
<dbReference type="InterPro" id="IPR004182">
    <property type="entry name" value="GRAM"/>
</dbReference>
<proteinExistence type="inferred from homology"/>
<evidence type="ECO:0000256" key="1">
    <source>
        <dbReference type="ARBA" id="ARBA00004496"/>
    </source>
</evidence>
<dbReference type="Proteomes" id="UP000515145">
    <property type="component" value="Chromosome 2"/>
</dbReference>
<evidence type="ECO:0000256" key="3">
    <source>
        <dbReference type="ARBA" id="ARBA00022490"/>
    </source>
</evidence>
<dbReference type="SMART" id="SM00233">
    <property type="entry name" value="PH"/>
    <property type="match status" value="1"/>
</dbReference>
<dbReference type="Gene3D" id="3.40.50.11500">
    <property type="match status" value="1"/>
</dbReference>
<dbReference type="Gene3D" id="3.30.450.200">
    <property type="match status" value="1"/>
</dbReference>
<dbReference type="SMART" id="SM00800">
    <property type="entry name" value="uDENN"/>
    <property type="match status" value="1"/>
</dbReference>
<evidence type="ECO:0000259" key="7">
    <source>
        <dbReference type="PROSITE" id="PS50211"/>
    </source>
</evidence>
<dbReference type="FunFam" id="2.30.29.30:FF:000093">
    <property type="entry name" value="SET binding factor 2"/>
    <property type="match status" value="1"/>
</dbReference>
<evidence type="ECO:0000256" key="2">
    <source>
        <dbReference type="ARBA" id="ARBA00007471"/>
    </source>
</evidence>
<keyword evidence="3" id="KW-0963">Cytoplasm</keyword>
<dbReference type="Pfam" id="PF12335">
    <property type="entry name" value="SBF2"/>
    <property type="match status" value="1"/>
</dbReference>
<dbReference type="InterPro" id="IPR037516">
    <property type="entry name" value="Tripartite_DENN"/>
</dbReference>
<gene>
    <name evidence="10" type="primary">sbf1</name>
</gene>
<dbReference type="Pfam" id="PF02141">
    <property type="entry name" value="DENN"/>
    <property type="match status" value="2"/>
</dbReference>
<dbReference type="InterPro" id="IPR043153">
    <property type="entry name" value="DENN_C"/>
</dbReference>
<dbReference type="InterPro" id="IPR011993">
    <property type="entry name" value="PH-like_dom_sf"/>
</dbReference>
<dbReference type="Pfam" id="PF00169">
    <property type="entry name" value="PH"/>
    <property type="match status" value="1"/>
</dbReference>
<sequence>MARLADYFVVVGYDLDKRVEGEGQGRILQRFPEKDWEDSPFPQGIELFCQPSGWQLVPERQPSSFFVAVLTDINSDRHYCACFTFWEGLDNPQLQKAESSEADEADEELAVVHSAKVYAPKSLVLVSRLDYTEVFRNCLGLIYTVHVDGLTVPLETVIGNLLTCIIPIAGGSQIDVSPVCSLDKVPQACDWLLACLQPNQEEREESLRTITLGAGDRQVIQTPINDSLPVSGSSVAQLFRQLGIANVLCLFCAALTEHKILFLSSSYQRLTDACRGLLAIMFPLKYSFTYVPILPGKLLEVLSTPTPFIIGVNSFFRSETQELLDVIIADLDGGTVTIPECVHISLLPEPLQQQTQTALSMVLDPELEVADHAFPPQSTQPSALKIQDKEIRAVFLWLFARLFQGYRWCLHIIRIHPEPVIRFHKAAFLGQRALTEDDFLMKVLDGMAFAGFVSERGPPYRATDLFDELVANEVERIRHEEACPHKVMNHVKELAEQLFKNENPYPAVAMHKVQRPSENSQNSTQNQTPFPGLDEVAVQLFIDHAAAKLKTAPPVVKAELKGMVPSGPPLGDIVDRNGSVMANSARRLEVVRNCITYIFENKMLEAKKLMPAVLRALKGRAARVCLTQELNQHVLQNRAVLDDQQFDYIVRMMNCTLQDCSHMDEHGIAAALLPLVTAFCRKLGAGITQFAYSCVQEHMVWTNMQFWEAMFYSDVQNHIRALYLETDDEEQQNNSEHQDGSGSRRKISALELASEQSRLWPTLSKEMQTERVQKEESTVFSQAIHYANRMSYLLLPLDTSKNRLLRSFGLVDVDSVSNSYVTNSVAGSMAESYDTESGFEDAESSDVANSVVRFINRFVDKVCNESGVTNEHLKALHTMIPDIVQMHIETLDAVHRESKRLPPIQKPKLLRPTLLPGEEFVMDGMRVHLIPDGREEATGLMGGPPLLPAEGAIFLTTYRLIFKGTPTDPLVGEQIVTRSFPIASLTKEKRISVTLTMDQFVQEGLQLRSCTFQLMKIAFDEEVASDLAEVFRKHVHKLRYPQHVQGTFAFTVGQCSKMVVEHKTKDKNQSLKTLSKNLVKSAKRTIGRQYVTRKKYSPPTWENRSSFQSELDEDEISVSEEVDQSTLTLSSTIRSSDRQTMSNVVERACCRDYQRLGLGTLSNSLTRSKNEPFRISTVNRMYTVCRSYPGLLIVPQSIPDSTIQRISRCYRQNRFPVVCWRNSRTKAVLLRSAGLHAKGVVGFFKSPNAPTAVPSQADSTSLEQEKYLQAIISSMPSYSENSGRNTLSGFTSTHMSTSDSSDKLRQPKIGALMKQVMGSKEDVPGTFSRGALGQRAKVISLSQPKVSGKARNPPRGKWGSIRGSGRLSAYNPDVGTRLAGKESPQPNGGPSEALFLRQQRAYLYIIGDKAQLKGGKQDAFQHWEVVPIEVCDVRQVKNSFKKLMKACVPSSPTSDPNMSFLRCLEESEWMALLHRVLQVSVLVVELLDTGSSVMVSLEDGWDVTTQVVSLVQLLSDPYYRTFDGFRLLVEKEWLSFGHRFSHRGAQTLGSQSSGFTPVFLQFLDCVHQIHLQFPMEFEFSQYYLKFLAYHYVSNRFRTFLLDSDYERIELGVLYEEKGERKSPQVCKSVWDYIDRLNKKTPIFFNYMYSPEDEEVLRPYTFISNLKVWEYYMEETLSEGPSYDWELRGRQERMAEETAEKPDTSGPKSQRHIVWPCYDSLSKAVPDAITKLLQDLQSLEAELGQTSEKWKDTWDKIKTTQRTETKLESKLSFSNSLLMSSNLSHQRRSQGVYLQESGVGPSINLALDCEASATSTPVAGRTSTSTLYSQFQSTESENRSFEGILYKKGALLKPWKPRWFVLDKTKHQLRYYESRKDKECKGVIELAEVESVTAGTPAMGAPKNIEDKAFFDLKTTKRVYNFCAQDSLNAQLWMDSVQSCLSDA</sequence>
<dbReference type="GO" id="GO:0005085">
    <property type="term" value="F:guanyl-nucleotide exchange factor activity"/>
    <property type="evidence" value="ECO:0007669"/>
    <property type="project" value="UniProtKB-KW"/>
</dbReference>
<name>A0A6P7JPR7_9TELE</name>
<dbReference type="InterPro" id="IPR001194">
    <property type="entry name" value="cDENN_dom"/>
</dbReference>
<feature type="region of interest" description="Disordered" evidence="5">
    <location>
        <begin position="1344"/>
        <end position="1364"/>
    </location>
</feature>
<dbReference type="InterPro" id="IPR029021">
    <property type="entry name" value="Prot-tyrosine_phosphatase-like"/>
</dbReference>
<dbReference type="InParanoid" id="A0A6P7JPR7"/>
<evidence type="ECO:0000313" key="9">
    <source>
        <dbReference type="Proteomes" id="UP000515145"/>
    </source>
</evidence>
<dbReference type="SMART" id="SM00568">
    <property type="entry name" value="GRAM"/>
    <property type="match status" value="1"/>
</dbReference>
<dbReference type="FunFam" id="3.40.50.11500:FF:000006">
    <property type="entry name" value="SET binding factor 2"/>
    <property type="match status" value="1"/>
</dbReference>
<dbReference type="CDD" id="cd01235">
    <property type="entry name" value="PH_Sbf1_hMTMR5"/>
    <property type="match status" value="1"/>
</dbReference>
<keyword evidence="4" id="KW-0344">Guanine-nucleotide releasing factor</keyword>
<dbReference type="SUPFAM" id="SSF50729">
    <property type="entry name" value="PH domain-like"/>
    <property type="match status" value="2"/>
</dbReference>
<comment type="similarity">
    <text evidence="2">Belongs to the protein-tyrosine phosphatase family. Non-receptor class myotubularin subfamily.</text>
</comment>
<dbReference type="GO" id="GO:0032483">
    <property type="term" value="P:regulation of Rab protein signal transduction"/>
    <property type="evidence" value="ECO:0007669"/>
    <property type="project" value="TreeGrafter"/>
</dbReference>
<evidence type="ECO:0000256" key="4">
    <source>
        <dbReference type="ARBA" id="ARBA00022658"/>
    </source>
</evidence>
<dbReference type="InterPro" id="IPR005112">
    <property type="entry name" value="dDENN_dom"/>
</dbReference>
<dbReference type="Gene3D" id="2.30.29.30">
    <property type="entry name" value="Pleckstrin-homology domain (PH domain)/Phosphotyrosine-binding domain (PTB)"/>
    <property type="match status" value="1"/>
</dbReference>
<feature type="domain" description="PH" evidence="6">
    <location>
        <begin position="1837"/>
        <end position="1941"/>
    </location>
</feature>
<dbReference type="SMART" id="SM00801">
    <property type="entry name" value="dDENN"/>
    <property type="match status" value="1"/>
</dbReference>
<feature type="domain" description="Myotubularin phosphatase" evidence="8">
    <location>
        <begin position="1143"/>
        <end position="1672"/>
    </location>
</feature>
<dbReference type="InterPro" id="IPR005113">
    <property type="entry name" value="uDENN_dom"/>
</dbReference>
<dbReference type="Pfam" id="PF06602">
    <property type="entry name" value="Myotub-related"/>
    <property type="match status" value="1"/>
</dbReference>
<comment type="subcellular location">
    <subcellularLocation>
        <location evidence="1">Cytoplasm</location>
    </subcellularLocation>
</comment>
<dbReference type="PROSITE" id="PS51339">
    <property type="entry name" value="PPASE_MYOTUBULARIN"/>
    <property type="match status" value="1"/>
</dbReference>
<dbReference type="SUPFAM" id="SSF52799">
    <property type="entry name" value="(Phosphotyrosine protein) phosphatases II"/>
    <property type="match status" value="1"/>
</dbReference>
<dbReference type="CTD" id="6305"/>
<dbReference type="SMART" id="SM00799">
    <property type="entry name" value="DENN"/>
    <property type="match status" value="1"/>
</dbReference>
<dbReference type="FunCoup" id="A0A6P7JPR7">
    <property type="interactions" value="949"/>
</dbReference>
<dbReference type="GeneID" id="114447085"/>